<feature type="transmembrane region" description="Helical" evidence="1">
    <location>
        <begin position="244"/>
        <end position="267"/>
    </location>
</feature>
<dbReference type="eggNOG" id="ENOG5032RYP">
    <property type="taxonomic scope" value="Bacteria"/>
</dbReference>
<gene>
    <name evidence="2" type="ORF">AUCHE_01_01720</name>
</gene>
<evidence type="ECO:0000256" key="1">
    <source>
        <dbReference type="SAM" id="Phobius"/>
    </source>
</evidence>
<protein>
    <recommendedName>
        <fullName evidence="4">Integral membrane protein</fullName>
    </recommendedName>
</protein>
<feature type="transmembrane region" description="Helical" evidence="1">
    <location>
        <begin position="146"/>
        <end position="163"/>
    </location>
</feature>
<evidence type="ECO:0000313" key="3">
    <source>
        <dbReference type="Proteomes" id="UP000008495"/>
    </source>
</evidence>
<comment type="caution">
    <text evidence="2">The sequence shown here is derived from an EMBL/GenBank/DDBJ whole genome shotgun (WGS) entry which is preliminary data.</text>
</comment>
<evidence type="ECO:0008006" key="4">
    <source>
        <dbReference type="Google" id="ProtNLM"/>
    </source>
</evidence>
<dbReference type="Proteomes" id="UP000008495">
    <property type="component" value="Unassembled WGS sequence"/>
</dbReference>
<proteinExistence type="predicted"/>
<organism evidence="2 3">
    <name type="scientific">Austwickia chelonae NBRC 105200</name>
    <dbReference type="NCBI Taxonomy" id="1184607"/>
    <lineage>
        <taxon>Bacteria</taxon>
        <taxon>Bacillati</taxon>
        <taxon>Actinomycetota</taxon>
        <taxon>Actinomycetes</taxon>
        <taxon>Micrococcales</taxon>
        <taxon>Dermatophilaceae</taxon>
        <taxon>Austwickia</taxon>
    </lineage>
</organism>
<keyword evidence="1" id="KW-1133">Transmembrane helix</keyword>
<feature type="transmembrane region" description="Helical" evidence="1">
    <location>
        <begin position="111"/>
        <end position="134"/>
    </location>
</feature>
<accession>K6VMM2</accession>
<dbReference type="AlphaFoldDB" id="K6VMM2"/>
<dbReference type="STRING" id="100225.SAMN05421595_1741"/>
<feature type="transmembrane region" description="Helical" evidence="1">
    <location>
        <begin position="210"/>
        <end position="232"/>
    </location>
</feature>
<dbReference type="RefSeq" id="WP_006501360.1">
    <property type="nucleotide sequence ID" value="NZ_BAGZ01000001.1"/>
</dbReference>
<name>K6VMM2_9MICO</name>
<feature type="transmembrane region" description="Helical" evidence="1">
    <location>
        <begin position="328"/>
        <end position="352"/>
    </location>
</feature>
<evidence type="ECO:0000313" key="2">
    <source>
        <dbReference type="EMBL" id="GAB76610.1"/>
    </source>
</evidence>
<keyword evidence="1" id="KW-0812">Transmembrane</keyword>
<keyword evidence="1" id="KW-0472">Membrane</keyword>
<feature type="transmembrane region" description="Helical" evidence="1">
    <location>
        <begin position="175"/>
        <end position="198"/>
    </location>
</feature>
<sequence>MGPDDYAVSAVLRLVGEAAAERIGDMRGMTEGRNAAMADAQMDACEAWIRARGLPQVLTRRSRSRALLRRVSALLSAMTVINVLWLLAASVVDGVQETEDGLVREEDEVAFILSGFLVLGGPILALPVGLGIGWLLRALPNSGSKLLAVIIGLIHLLLPPVMGKEIDGDSFFISLLWQFSLLVILLFLTYIGVGNVLVWSLKRSVSQATALGAMIARVLPVFLVVVLFFFFNAEIWQVAAGIDYGRTFGVGMVLLVLALLVVVVTALDEMHTMFHKHESRNEAEFSYAESVENEQRMRSLLRGTPFASVSMPRLRPPLRVSERVNLQLVAIAAQVIQVFLFTMLMGVFFTFFGQMAITDAVAKTWISSVPEPMMVAGFKLPFSSVHFKVSFLLACFSGLSFAASSNSDETYRKSFLDPVLAENEVNLAIRDAYQGLLAEQELYGEPGDDRSELV</sequence>
<keyword evidence="3" id="KW-1185">Reference proteome</keyword>
<feature type="transmembrane region" description="Helical" evidence="1">
    <location>
        <begin position="385"/>
        <end position="403"/>
    </location>
</feature>
<feature type="transmembrane region" description="Helical" evidence="1">
    <location>
        <begin position="71"/>
        <end position="91"/>
    </location>
</feature>
<dbReference type="EMBL" id="BAGZ01000001">
    <property type="protein sequence ID" value="GAB76610.1"/>
    <property type="molecule type" value="Genomic_DNA"/>
</dbReference>
<reference evidence="2 3" key="1">
    <citation type="submission" date="2012-08" db="EMBL/GenBank/DDBJ databases">
        <title>Whole genome shotgun sequence of Austwickia chelonae NBRC 105200.</title>
        <authorList>
            <person name="Yoshida I."/>
            <person name="Hosoyama A."/>
            <person name="Tsuchikane K."/>
            <person name="Katsumata H."/>
            <person name="Ando Y."/>
            <person name="Ohji S."/>
            <person name="Hamada M."/>
            <person name="Tamura T."/>
            <person name="Yamazoe A."/>
            <person name="Yamazaki S."/>
            <person name="Fujita N."/>
        </authorList>
    </citation>
    <scope>NUCLEOTIDE SEQUENCE [LARGE SCALE GENOMIC DNA]</scope>
    <source>
        <strain evidence="2 3">NBRC 105200</strain>
    </source>
</reference>